<name>A0A4U5NXF2_STECR</name>
<dbReference type="EMBL" id="AZBU02000003">
    <property type="protein sequence ID" value="TKR87963.1"/>
    <property type="molecule type" value="Genomic_DNA"/>
</dbReference>
<evidence type="ECO:0000256" key="1">
    <source>
        <dbReference type="SAM" id="Coils"/>
    </source>
</evidence>
<dbReference type="AlphaFoldDB" id="A0A4U5NXF2"/>
<reference evidence="2 3" key="1">
    <citation type="journal article" date="2015" name="Genome Biol.">
        <title>Comparative genomics of Steinernema reveals deeply conserved gene regulatory networks.</title>
        <authorList>
            <person name="Dillman A.R."/>
            <person name="Macchietto M."/>
            <person name="Porter C.F."/>
            <person name="Rogers A."/>
            <person name="Williams B."/>
            <person name="Antoshechkin I."/>
            <person name="Lee M.M."/>
            <person name="Goodwin Z."/>
            <person name="Lu X."/>
            <person name="Lewis E.E."/>
            <person name="Goodrich-Blair H."/>
            <person name="Stock S.P."/>
            <person name="Adams B.J."/>
            <person name="Sternberg P.W."/>
            <person name="Mortazavi A."/>
        </authorList>
    </citation>
    <scope>NUCLEOTIDE SEQUENCE [LARGE SCALE GENOMIC DNA]</scope>
    <source>
        <strain evidence="2 3">ALL</strain>
    </source>
</reference>
<keyword evidence="1" id="KW-0175">Coiled coil</keyword>
<dbReference type="OrthoDB" id="10254988at2759"/>
<dbReference type="STRING" id="34508.A0A4U5NXF2"/>
<keyword evidence="3" id="KW-1185">Reference proteome</keyword>
<comment type="caution">
    <text evidence="2">The sequence shown here is derived from an EMBL/GenBank/DDBJ whole genome shotgun (WGS) entry which is preliminary data.</text>
</comment>
<feature type="coiled-coil region" evidence="1">
    <location>
        <begin position="71"/>
        <end position="157"/>
    </location>
</feature>
<reference evidence="2 3" key="2">
    <citation type="journal article" date="2019" name="G3 (Bethesda)">
        <title>Hybrid Assembly of the Genome of the Entomopathogenic Nematode Steinernema carpocapsae Identifies the X-Chromosome.</title>
        <authorList>
            <person name="Serra L."/>
            <person name="Macchietto M."/>
            <person name="Macias-Munoz A."/>
            <person name="McGill C.J."/>
            <person name="Rodriguez I.M."/>
            <person name="Rodriguez B."/>
            <person name="Murad R."/>
            <person name="Mortazavi A."/>
        </authorList>
    </citation>
    <scope>NUCLEOTIDE SEQUENCE [LARGE SCALE GENOMIC DNA]</scope>
    <source>
        <strain evidence="2 3">ALL</strain>
    </source>
</reference>
<gene>
    <name evidence="2" type="ORF">L596_012282</name>
</gene>
<accession>A0A4U5NXF2</accession>
<organism evidence="2 3">
    <name type="scientific">Steinernema carpocapsae</name>
    <name type="common">Entomopathogenic nematode</name>
    <dbReference type="NCBI Taxonomy" id="34508"/>
    <lineage>
        <taxon>Eukaryota</taxon>
        <taxon>Metazoa</taxon>
        <taxon>Ecdysozoa</taxon>
        <taxon>Nematoda</taxon>
        <taxon>Chromadorea</taxon>
        <taxon>Rhabditida</taxon>
        <taxon>Tylenchina</taxon>
        <taxon>Panagrolaimomorpha</taxon>
        <taxon>Strongyloidoidea</taxon>
        <taxon>Steinernematidae</taxon>
        <taxon>Steinernema</taxon>
    </lineage>
</organism>
<protein>
    <submittedName>
        <fullName evidence="2">Uncharacterized protein</fullName>
    </submittedName>
</protein>
<proteinExistence type="predicted"/>
<dbReference type="Proteomes" id="UP000298663">
    <property type="component" value="Unassembled WGS sequence"/>
</dbReference>
<evidence type="ECO:0000313" key="2">
    <source>
        <dbReference type="EMBL" id="TKR87963.1"/>
    </source>
</evidence>
<sequence length="187" mass="21409">MKENKSVPKITSCKTGVFSPSWPYPPTTGQVPGLEAVGALDMCDRCISVWSSRQSDVANLQERLRKLQVDEQAKSGDLAMAKREIQELQQEISNSKKYTDELARAQVTLGNLQHETDLMRQDNEDLQKQLEMAIRDLEETKQNLMIEKELRNALLEDHDRLELPLETCNMRPVSCTWTTKSCRRSTK</sequence>
<evidence type="ECO:0000313" key="3">
    <source>
        <dbReference type="Proteomes" id="UP000298663"/>
    </source>
</evidence>